<organism evidence="2 3">
    <name type="scientific">Rubellimicrobium mesophilum DSM 19309</name>
    <dbReference type="NCBI Taxonomy" id="442562"/>
    <lineage>
        <taxon>Bacteria</taxon>
        <taxon>Pseudomonadati</taxon>
        <taxon>Pseudomonadota</taxon>
        <taxon>Alphaproteobacteria</taxon>
        <taxon>Rhodobacterales</taxon>
        <taxon>Roseobacteraceae</taxon>
        <taxon>Rubellimicrobium</taxon>
    </lineage>
</organism>
<reference evidence="2 3" key="1">
    <citation type="submission" date="2013-02" db="EMBL/GenBank/DDBJ databases">
        <authorList>
            <person name="Fiebig A."/>
            <person name="Goeker M."/>
            <person name="Klenk H.-P.P."/>
        </authorList>
    </citation>
    <scope>NUCLEOTIDE SEQUENCE [LARGE SCALE GENOMIC DNA]</scope>
    <source>
        <strain evidence="2 3">DSM 19309</strain>
    </source>
</reference>
<name>A0A017HRL9_9RHOB</name>
<dbReference type="AlphaFoldDB" id="A0A017HRL9"/>
<dbReference type="RefSeq" id="WP_051521064.1">
    <property type="nucleotide sequence ID" value="NZ_KK088557.1"/>
</dbReference>
<dbReference type="Pfam" id="PF13480">
    <property type="entry name" value="Acetyltransf_6"/>
    <property type="match status" value="1"/>
</dbReference>
<evidence type="ECO:0000313" key="3">
    <source>
        <dbReference type="Proteomes" id="UP000019666"/>
    </source>
</evidence>
<dbReference type="EMBL" id="AOSK01000039">
    <property type="protein sequence ID" value="EYD76965.1"/>
    <property type="molecule type" value="Genomic_DNA"/>
</dbReference>
<accession>A0A017HRL9</accession>
<gene>
    <name evidence="2" type="ORF">Rumeso_01487</name>
</gene>
<dbReference type="Gene3D" id="3.40.630.30">
    <property type="match status" value="1"/>
</dbReference>
<dbReference type="STRING" id="442562.Rumeso_01487"/>
<dbReference type="OrthoDB" id="9808976at2"/>
<protein>
    <submittedName>
        <fullName evidence="2">Glycosyl transferase, group 1</fullName>
    </submittedName>
</protein>
<keyword evidence="2" id="KW-0808">Transferase</keyword>
<dbReference type="GO" id="GO:0016740">
    <property type="term" value="F:transferase activity"/>
    <property type="evidence" value="ECO:0007669"/>
    <property type="project" value="UniProtKB-KW"/>
</dbReference>
<dbReference type="SUPFAM" id="SSF55729">
    <property type="entry name" value="Acyl-CoA N-acyltransferases (Nat)"/>
    <property type="match status" value="1"/>
</dbReference>
<proteinExistence type="predicted"/>
<evidence type="ECO:0000313" key="2">
    <source>
        <dbReference type="EMBL" id="EYD76965.1"/>
    </source>
</evidence>
<dbReference type="HOGENOM" id="CLU_046277_1_0_5"/>
<feature type="domain" description="BioF2-like acetyltransferase" evidence="1">
    <location>
        <begin position="164"/>
        <end position="305"/>
    </location>
</feature>
<dbReference type="Proteomes" id="UP000019666">
    <property type="component" value="Unassembled WGS sequence"/>
</dbReference>
<dbReference type="PATRIC" id="fig|442562.3.peg.1472"/>
<comment type="caution">
    <text evidence="2">The sequence shown here is derived from an EMBL/GenBank/DDBJ whole genome shotgun (WGS) entry which is preliminary data.</text>
</comment>
<dbReference type="InterPro" id="IPR016181">
    <property type="entry name" value="Acyl_CoA_acyltransferase"/>
</dbReference>
<dbReference type="InterPro" id="IPR038740">
    <property type="entry name" value="BioF2-like_GNAT_dom"/>
</dbReference>
<evidence type="ECO:0000259" key="1">
    <source>
        <dbReference type="Pfam" id="PF13480"/>
    </source>
</evidence>
<keyword evidence="3" id="KW-1185">Reference proteome</keyword>
<sequence length="323" mass="35266">MPSSPELAVVPPSGLFCLEAEWDALWRRCPRATPFQSPAWLLPWARHYAPDRCGAVTLRASDQLVGLAPVFCWEGALLLAGTGPSDRGDALLDPAHASEAPRLLAALPQAAPEPFDRLDLQQLGEDSPLLCPAPEGWTEERPEADACLVAPLTGEDGLARASGRQRSHWRHALRQLDKLGGTTGLATPEEIPEAIEDLLRLNRLRWGEAGVLADPLMQAHLRDAAPALVRSGLLRLHQAILDGQRIAVLLVLAGPWAHHGYNGGFDPAHARLSPSAILVGLAMRQATREGVRHFDFLRGHEGYKRVWGAEPRPMHRRVLRPSP</sequence>